<comment type="caution">
    <text evidence="1">The sequence shown here is derived from an EMBL/GenBank/DDBJ whole genome shotgun (WGS) entry which is preliminary data.</text>
</comment>
<dbReference type="EMBL" id="JAHESE010000051">
    <property type="protein sequence ID" value="MBT1712138.1"/>
    <property type="molecule type" value="Genomic_DNA"/>
</dbReference>
<keyword evidence="2" id="KW-1185">Reference proteome</keyword>
<organism evidence="1 2">
    <name type="scientific">Dawidia cretensis</name>
    <dbReference type="NCBI Taxonomy" id="2782350"/>
    <lineage>
        <taxon>Bacteria</taxon>
        <taxon>Pseudomonadati</taxon>
        <taxon>Bacteroidota</taxon>
        <taxon>Cytophagia</taxon>
        <taxon>Cytophagales</taxon>
        <taxon>Chryseotaleaceae</taxon>
        <taxon>Dawidia</taxon>
    </lineage>
</organism>
<accession>A0AAP2GW93</accession>
<evidence type="ECO:0000313" key="1">
    <source>
        <dbReference type="EMBL" id="MBT1712138.1"/>
    </source>
</evidence>
<evidence type="ECO:0000313" key="2">
    <source>
        <dbReference type="Proteomes" id="UP001319080"/>
    </source>
</evidence>
<dbReference type="AlphaFoldDB" id="A0AAP2GW93"/>
<sequence>MRRTIITLTLALTVSGVSFGQNFKKELKGGLYLWSAGLVIQEISDTLRVFKLMESKQHYYSVASVVPDSYKLLGSEHPIPRESFPIPDPRRPYDRIIKATKITDIVESGDSKYSVIFPNKEGFYAVNFTKRDYGYEMNFSRYDVKKKMISAAVKKDTTTYFKLYAFTLDDLSNVRKLKDFADINETEVEALATVYQNCIDKNIKLIEGNKTFGMAIDGLDSYGVIEGREFIIKSLIELKYNPLIGVNDPDMIFERLRPKLKLKLKRRPER</sequence>
<name>A0AAP2GW93_9BACT</name>
<dbReference type="Proteomes" id="UP001319080">
    <property type="component" value="Unassembled WGS sequence"/>
</dbReference>
<proteinExistence type="predicted"/>
<protein>
    <submittedName>
        <fullName evidence="1">Uncharacterized protein</fullName>
    </submittedName>
</protein>
<gene>
    <name evidence="1" type="ORF">KK062_28110</name>
</gene>
<reference evidence="1 2" key="1">
    <citation type="submission" date="2021-05" db="EMBL/GenBank/DDBJ databases">
        <title>A Polyphasic approach of four new species of the genus Ohtaekwangia: Ohtaekwangia histidinii sp. nov., Ohtaekwangia cretensis sp. nov., Ohtaekwangia indiensis sp. nov., Ohtaekwangia reichenbachii sp. nov. from diverse environment.</title>
        <authorList>
            <person name="Octaviana S."/>
        </authorList>
    </citation>
    <scope>NUCLEOTIDE SEQUENCE [LARGE SCALE GENOMIC DNA]</scope>
    <source>
        <strain evidence="1 2">PWU5</strain>
    </source>
</reference>
<dbReference type="RefSeq" id="WP_254087706.1">
    <property type="nucleotide sequence ID" value="NZ_JAHESE010000051.1"/>
</dbReference>